<gene>
    <name evidence="1" type="primary">yabP</name>
    <name evidence="1" type="ORF">CM83_20</name>
</gene>
<sequence length="106" mass="12523">KDGTALVDHKIQKGIEIPNCLIQVKNNHAYCMITNTREETIKVKNIKIKAERFEDFEQQDAEKIHLNFCETKIKKGNINENKFRLEHLNEEERGKLIELLREFSDL</sequence>
<organism evidence="1">
    <name type="scientific">Lygus hesperus</name>
    <name type="common">Western plant bug</name>
    <dbReference type="NCBI Taxonomy" id="30085"/>
    <lineage>
        <taxon>Eukaryota</taxon>
        <taxon>Metazoa</taxon>
        <taxon>Ecdysozoa</taxon>
        <taxon>Arthropoda</taxon>
        <taxon>Hexapoda</taxon>
        <taxon>Insecta</taxon>
        <taxon>Pterygota</taxon>
        <taxon>Neoptera</taxon>
        <taxon>Paraneoptera</taxon>
        <taxon>Hemiptera</taxon>
        <taxon>Heteroptera</taxon>
        <taxon>Panheteroptera</taxon>
        <taxon>Cimicomorpha</taxon>
        <taxon>Miridae</taxon>
        <taxon>Mirini</taxon>
        <taxon>Lygus</taxon>
    </lineage>
</organism>
<proteinExistence type="predicted"/>
<reference evidence="1" key="2">
    <citation type="submission" date="2014-07" db="EMBL/GenBank/DDBJ databases">
        <authorList>
            <person name="Hull J."/>
        </authorList>
    </citation>
    <scope>NUCLEOTIDE SEQUENCE</scope>
</reference>
<name>A0A0A9ZCM3_LYGHE</name>
<dbReference type="EMBL" id="GBHO01001973">
    <property type="protein sequence ID" value="JAG41631.1"/>
    <property type="molecule type" value="Transcribed_RNA"/>
</dbReference>
<dbReference type="AlphaFoldDB" id="A0A0A9ZCM3"/>
<reference evidence="1" key="1">
    <citation type="journal article" date="2014" name="PLoS ONE">
        <title>Transcriptome-Based Identification of ABC Transporters in the Western Tarnished Plant Bug Lygus hesperus.</title>
        <authorList>
            <person name="Hull J.J."/>
            <person name="Chaney K."/>
            <person name="Geib S.M."/>
            <person name="Fabrick J.A."/>
            <person name="Brent C.S."/>
            <person name="Walsh D."/>
            <person name="Lavine L.C."/>
        </authorList>
    </citation>
    <scope>NUCLEOTIDE SEQUENCE</scope>
</reference>
<evidence type="ECO:0000313" key="1">
    <source>
        <dbReference type="EMBL" id="JAG41631.1"/>
    </source>
</evidence>
<feature type="non-terminal residue" evidence="1">
    <location>
        <position position="1"/>
    </location>
</feature>
<feature type="non-terminal residue" evidence="1">
    <location>
        <position position="106"/>
    </location>
</feature>
<protein>
    <submittedName>
        <fullName evidence="1">Uncharacterized protein</fullName>
    </submittedName>
</protein>
<accession>A0A0A9ZCM3</accession>